<comment type="function">
    <text evidence="2">Antitoxin component of a type II toxin-antitoxin (TA) system.</text>
</comment>
<proteinExistence type="inferred from homology"/>
<dbReference type="STRING" id="464029.SAMN02982989_1038"/>
<evidence type="ECO:0000256" key="3">
    <source>
        <dbReference type="SAM" id="MobiDB-lite"/>
    </source>
</evidence>
<dbReference type="EMBL" id="FXAF01000008">
    <property type="protein sequence ID" value="SMF60189.1"/>
    <property type="molecule type" value="Genomic_DNA"/>
</dbReference>
<keyword evidence="5" id="KW-1185">Reference proteome</keyword>
<organism evidence="4 5">
    <name type="scientific">Xaviernesmea oryzae</name>
    <dbReference type="NCBI Taxonomy" id="464029"/>
    <lineage>
        <taxon>Bacteria</taxon>
        <taxon>Pseudomonadati</taxon>
        <taxon>Pseudomonadota</taxon>
        <taxon>Alphaproteobacteria</taxon>
        <taxon>Hyphomicrobiales</taxon>
        <taxon>Rhizobiaceae</taxon>
        <taxon>Rhizobium/Agrobacterium group</taxon>
        <taxon>Xaviernesmea</taxon>
    </lineage>
</organism>
<name>A0A1X7FY07_9HYPH</name>
<protein>
    <recommendedName>
        <fullName evidence="2">Antitoxin</fullName>
    </recommendedName>
</protein>
<dbReference type="AlphaFoldDB" id="A0A1X7FY07"/>
<gene>
    <name evidence="4" type="ORF">SAMN02982989_1038</name>
</gene>
<evidence type="ECO:0000313" key="4">
    <source>
        <dbReference type="EMBL" id="SMF60189.1"/>
    </source>
</evidence>
<dbReference type="InterPro" id="IPR036165">
    <property type="entry name" value="YefM-like_sf"/>
</dbReference>
<dbReference type="Gene3D" id="3.40.1620.10">
    <property type="entry name" value="YefM-like domain"/>
    <property type="match status" value="1"/>
</dbReference>
<evidence type="ECO:0000313" key="5">
    <source>
        <dbReference type="Proteomes" id="UP000192903"/>
    </source>
</evidence>
<dbReference type="Pfam" id="PF02604">
    <property type="entry name" value="PhdYeFM_antitox"/>
    <property type="match status" value="1"/>
</dbReference>
<comment type="similarity">
    <text evidence="1 2">Belongs to the phD/YefM antitoxin family.</text>
</comment>
<dbReference type="OrthoDB" id="72009at2"/>
<evidence type="ECO:0000256" key="1">
    <source>
        <dbReference type="ARBA" id="ARBA00009981"/>
    </source>
</evidence>
<sequence>MSITSLSSRELNHDVSRAKKAAQKGPVVITDRGRPSHVLMTYSEFERLTGKRRNVVDALSMPGLSTIDFDPPRAEIAPREIDLS</sequence>
<dbReference type="Proteomes" id="UP000192903">
    <property type="component" value="Unassembled WGS sequence"/>
</dbReference>
<evidence type="ECO:0000256" key="2">
    <source>
        <dbReference type="RuleBase" id="RU362080"/>
    </source>
</evidence>
<dbReference type="InterPro" id="IPR006442">
    <property type="entry name" value="Antitoxin_Phd/YefM"/>
</dbReference>
<feature type="region of interest" description="Disordered" evidence="3">
    <location>
        <begin position="1"/>
        <end position="32"/>
    </location>
</feature>
<dbReference type="RefSeq" id="WP_085423914.1">
    <property type="nucleotide sequence ID" value="NZ_FXAF01000008.1"/>
</dbReference>
<accession>A0A1X7FY07</accession>
<dbReference type="NCBIfam" id="TIGR01552">
    <property type="entry name" value="phd_fam"/>
    <property type="match status" value="1"/>
</dbReference>
<dbReference type="SUPFAM" id="SSF143120">
    <property type="entry name" value="YefM-like"/>
    <property type="match status" value="1"/>
</dbReference>
<reference evidence="5" key="1">
    <citation type="submission" date="2017-04" db="EMBL/GenBank/DDBJ databases">
        <authorList>
            <person name="Varghese N."/>
            <person name="Submissions S."/>
        </authorList>
    </citation>
    <scope>NUCLEOTIDE SEQUENCE [LARGE SCALE GENOMIC DNA]</scope>
    <source>
        <strain evidence="5">B4P</strain>
    </source>
</reference>